<dbReference type="EMBL" id="QKYT01000385">
    <property type="protein sequence ID" value="RIA86076.1"/>
    <property type="molecule type" value="Genomic_DNA"/>
</dbReference>
<sequence>MSSINDFSDIDEYAAEDFVENNNKSEENEETFAFFTSKLLVQKVIHTIVPVEYPETSPDGIATIYNVTGWKNHMDAFSDIQYSTNGSGSSANIKECPFFGGVSVKKDKREC</sequence>
<accession>A0A397SN82</accession>
<evidence type="ECO:0000313" key="2">
    <source>
        <dbReference type="Proteomes" id="UP000265703"/>
    </source>
</evidence>
<organism evidence="1 2">
    <name type="scientific">Glomus cerebriforme</name>
    <dbReference type="NCBI Taxonomy" id="658196"/>
    <lineage>
        <taxon>Eukaryota</taxon>
        <taxon>Fungi</taxon>
        <taxon>Fungi incertae sedis</taxon>
        <taxon>Mucoromycota</taxon>
        <taxon>Glomeromycotina</taxon>
        <taxon>Glomeromycetes</taxon>
        <taxon>Glomerales</taxon>
        <taxon>Glomeraceae</taxon>
        <taxon>Glomus</taxon>
    </lineage>
</organism>
<dbReference type="AlphaFoldDB" id="A0A397SN82"/>
<proteinExistence type="predicted"/>
<gene>
    <name evidence="1" type="ORF">C1645_829844</name>
</gene>
<evidence type="ECO:0000313" key="1">
    <source>
        <dbReference type="EMBL" id="RIA86076.1"/>
    </source>
</evidence>
<reference evidence="1 2" key="1">
    <citation type="submission" date="2018-06" db="EMBL/GenBank/DDBJ databases">
        <title>Comparative genomics reveals the genomic features of Rhizophagus irregularis, R. cerebriforme, R. diaphanum and Gigaspora rosea, and their symbiotic lifestyle signature.</title>
        <authorList>
            <person name="Morin E."/>
            <person name="San Clemente H."/>
            <person name="Chen E.C.H."/>
            <person name="De La Providencia I."/>
            <person name="Hainaut M."/>
            <person name="Kuo A."/>
            <person name="Kohler A."/>
            <person name="Murat C."/>
            <person name="Tang N."/>
            <person name="Roy S."/>
            <person name="Loubradou J."/>
            <person name="Henrissat B."/>
            <person name="Grigoriev I.V."/>
            <person name="Corradi N."/>
            <person name="Roux C."/>
            <person name="Martin F.M."/>
        </authorList>
    </citation>
    <scope>NUCLEOTIDE SEQUENCE [LARGE SCALE GENOMIC DNA]</scope>
    <source>
        <strain evidence="1 2">DAOM 227022</strain>
    </source>
</reference>
<dbReference type="Proteomes" id="UP000265703">
    <property type="component" value="Unassembled WGS sequence"/>
</dbReference>
<protein>
    <submittedName>
        <fullName evidence="1">Uncharacterized protein</fullName>
    </submittedName>
</protein>
<dbReference type="OrthoDB" id="2366889at2759"/>
<comment type="caution">
    <text evidence="1">The sequence shown here is derived from an EMBL/GenBank/DDBJ whole genome shotgun (WGS) entry which is preliminary data.</text>
</comment>
<name>A0A397SN82_9GLOM</name>
<keyword evidence="2" id="KW-1185">Reference proteome</keyword>